<keyword evidence="5" id="KW-0539">Nucleus</keyword>
<dbReference type="EMBL" id="IACF01002465">
    <property type="protein sequence ID" value="LAB68118.1"/>
    <property type="molecule type" value="mRNA"/>
</dbReference>
<comment type="subcellular location">
    <subcellularLocation>
        <location evidence="1">Nucleus</location>
        <location evidence="1">Nucleolus</location>
    </subcellularLocation>
</comment>
<dbReference type="InterPro" id="IPR001680">
    <property type="entry name" value="WD40_rpt"/>
</dbReference>
<accession>A0A2P2I265</accession>
<feature type="compositionally biased region" description="Basic residues" evidence="8">
    <location>
        <begin position="520"/>
        <end position="535"/>
    </location>
</feature>
<evidence type="ECO:0000256" key="5">
    <source>
        <dbReference type="ARBA" id="ARBA00023242"/>
    </source>
</evidence>
<dbReference type="InterPro" id="IPR007287">
    <property type="entry name" value="Sof1"/>
</dbReference>
<evidence type="ECO:0000256" key="8">
    <source>
        <dbReference type="SAM" id="MobiDB-lite"/>
    </source>
</evidence>
<name>A0A2P2I265_9CRUS</name>
<evidence type="ECO:0000256" key="2">
    <source>
        <dbReference type="ARBA" id="ARBA00005649"/>
    </source>
</evidence>
<feature type="repeat" description="WD" evidence="7">
    <location>
        <begin position="304"/>
        <end position="335"/>
    </location>
</feature>
<dbReference type="Gene3D" id="2.130.10.10">
    <property type="entry name" value="YVTN repeat-like/Quinoprotein amine dehydrogenase"/>
    <property type="match status" value="2"/>
</dbReference>
<dbReference type="PANTHER" id="PTHR22851:SF0">
    <property type="entry name" value="DDB1- AND CUL4-ASSOCIATED FACTOR 13"/>
    <property type="match status" value="1"/>
</dbReference>
<dbReference type="SMART" id="SM00320">
    <property type="entry name" value="WD40"/>
    <property type="match status" value="6"/>
</dbReference>
<evidence type="ECO:0000256" key="1">
    <source>
        <dbReference type="ARBA" id="ARBA00004604"/>
    </source>
</evidence>
<feature type="region of interest" description="Disordered" evidence="8">
    <location>
        <begin position="467"/>
        <end position="486"/>
    </location>
</feature>
<dbReference type="PROSITE" id="PS50082">
    <property type="entry name" value="WD_REPEATS_2"/>
    <property type="match status" value="2"/>
</dbReference>
<dbReference type="InterPro" id="IPR051733">
    <property type="entry name" value="WD_repeat_DCAF13/WDSOF1"/>
</dbReference>
<keyword evidence="6" id="KW-0687">Ribonucleoprotein</keyword>
<dbReference type="Pfam" id="PF04158">
    <property type="entry name" value="Sof1"/>
    <property type="match status" value="1"/>
</dbReference>
<dbReference type="PANTHER" id="PTHR22851">
    <property type="entry name" value="U3 SMALL NUCLEOLAR RNA U3 SNORNA ASSOCIATED PROTEIN"/>
    <property type="match status" value="1"/>
</dbReference>
<feature type="compositionally biased region" description="Basic and acidic residues" evidence="8">
    <location>
        <begin position="476"/>
        <end position="486"/>
    </location>
</feature>
<dbReference type="GO" id="GO:0032040">
    <property type="term" value="C:small-subunit processome"/>
    <property type="evidence" value="ECO:0007669"/>
    <property type="project" value="TreeGrafter"/>
</dbReference>
<feature type="compositionally biased region" description="Basic and acidic residues" evidence="8">
    <location>
        <begin position="500"/>
        <end position="519"/>
    </location>
</feature>
<dbReference type="InterPro" id="IPR015943">
    <property type="entry name" value="WD40/YVTN_repeat-like_dom_sf"/>
</dbReference>
<evidence type="ECO:0000313" key="10">
    <source>
        <dbReference type="EMBL" id="LAB68118.1"/>
    </source>
</evidence>
<organism evidence="10">
    <name type="scientific">Hirondellea gigas</name>
    <dbReference type="NCBI Taxonomy" id="1518452"/>
    <lineage>
        <taxon>Eukaryota</taxon>
        <taxon>Metazoa</taxon>
        <taxon>Ecdysozoa</taxon>
        <taxon>Arthropoda</taxon>
        <taxon>Crustacea</taxon>
        <taxon>Multicrustacea</taxon>
        <taxon>Malacostraca</taxon>
        <taxon>Eumalacostraca</taxon>
        <taxon>Peracarida</taxon>
        <taxon>Amphipoda</taxon>
        <taxon>Amphilochidea</taxon>
        <taxon>Lysianassida</taxon>
        <taxon>Lysianassidira</taxon>
        <taxon>Lysianassoidea</taxon>
        <taxon>Lysianassidae</taxon>
        <taxon>Hirondellea</taxon>
    </lineage>
</organism>
<feature type="domain" description="Sof1-like protein" evidence="9">
    <location>
        <begin position="380"/>
        <end position="457"/>
    </location>
</feature>
<proteinExistence type="evidence at transcript level"/>
<dbReference type="InterPro" id="IPR036322">
    <property type="entry name" value="WD40_repeat_dom_sf"/>
</dbReference>
<dbReference type="GO" id="GO:0000462">
    <property type="term" value="P:maturation of SSU-rRNA from tricistronic rRNA transcript (SSU-rRNA, 5.8S rRNA, LSU-rRNA)"/>
    <property type="evidence" value="ECO:0007669"/>
    <property type="project" value="TreeGrafter"/>
</dbReference>
<dbReference type="SUPFAM" id="SSF50978">
    <property type="entry name" value="WD40 repeat-like"/>
    <property type="match status" value="1"/>
</dbReference>
<dbReference type="EMBL" id="IACT01002782">
    <property type="protein sequence ID" value="LAC22042.1"/>
    <property type="molecule type" value="mRNA"/>
</dbReference>
<evidence type="ECO:0000256" key="3">
    <source>
        <dbReference type="ARBA" id="ARBA00022574"/>
    </source>
</evidence>
<reference evidence="11" key="1">
    <citation type="submission" date="2017-11" db="EMBL/GenBank/DDBJ databases">
        <title>The sensing device of the deep-sea amphipod.</title>
        <authorList>
            <person name="Kobayashi H."/>
            <person name="Nagahama T."/>
            <person name="Arai W."/>
            <person name="Sasagawa Y."/>
            <person name="Umeda M."/>
            <person name="Hayashi T."/>
            <person name="Nikaido I."/>
            <person name="Watanabe H."/>
            <person name="Oguri K."/>
            <person name="Kitazato H."/>
            <person name="Fujioka K."/>
            <person name="Kido Y."/>
            <person name="Takami H."/>
        </authorList>
    </citation>
    <scope>NUCLEOTIDE SEQUENCE</scope>
    <source>
        <tissue evidence="11">Whole body</tissue>
    </source>
</reference>
<reference evidence="10" key="2">
    <citation type="journal article" date="2018" name="Biosci. Biotechnol. Biochem.">
        <title>Polysaccharide hydrolase of the hadal zone amphipods Hirondellea gigas.</title>
        <authorList>
            <person name="Kobayashi H."/>
            <person name="Nagahama T."/>
            <person name="Arai W."/>
            <person name="Sasagawa Y."/>
            <person name="Umeda M."/>
            <person name="Hayashi T."/>
            <person name="Nikaido I."/>
            <person name="Watanabe H."/>
            <person name="Oguri K."/>
            <person name="Kitazato H."/>
            <person name="Fujioka K."/>
            <person name="Kido Y."/>
            <person name="Takami H."/>
        </authorList>
    </citation>
    <scope>NUCLEOTIDE SEQUENCE</scope>
    <source>
        <tissue evidence="10">Whole body</tissue>
    </source>
</reference>
<feature type="region of interest" description="Disordered" evidence="8">
    <location>
        <begin position="495"/>
        <end position="535"/>
    </location>
</feature>
<evidence type="ECO:0000256" key="7">
    <source>
        <dbReference type="PROSITE-ProRule" id="PRU00221"/>
    </source>
</evidence>
<dbReference type="AlphaFoldDB" id="A0A2P2I265"/>
<evidence type="ECO:0000256" key="6">
    <source>
        <dbReference type="ARBA" id="ARBA00023274"/>
    </source>
</evidence>
<protein>
    <submittedName>
        <fullName evidence="10 11">DDB1-and CUL4-associated factor 13-like</fullName>
    </submittedName>
</protein>
<comment type="similarity">
    <text evidence="2">Belongs to the WD repeat DCAF13/WDSOF1 family.</text>
</comment>
<feature type="repeat" description="WD" evidence="7">
    <location>
        <begin position="354"/>
        <end position="388"/>
    </location>
</feature>
<evidence type="ECO:0000313" key="11">
    <source>
        <dbReference type="EMBL" id="LAC22042.1"/>
    </source>
</evidence>
<keyword evidence="3 7" id="KW-0853">WD repeat</keyword>
<evidence type="ECO:0000256" key="4">
    <source>
        <dbReference type="ARBA" id="ARBA00022737"/>
    </source>
</evidence>
<dbReference type="Pfam" id="PF00400">
    <property type="entry name" value="WD40"/>
    <property type="match status" value="3"/>
</dbReference>
<sequence length="535" mass="61749">MAAIKKLHVLSRNPDQYMRETNQDIHKFQRNYDPDLHPMQVAREYKLALNATKLERVFAKPFVGALVHGESVSAMARHPEILSCIFSGTYEGQLNLWNTRTRKQLWQVQAHNGHIWSISTDCLGETLYTVGHDKTIKRWSYENISQACDETDVFKGAGAANHLSEPIDTWLCDTVISGLSHHRYNQEFLTCGERVLLWDSSKKVPIRSFDWNSQGSGQSNCSAVAIKFNMIEDKLFAACDADNHLVLYDIRAKDVKKLKMKIRLNDLCWNPMEAFVLTAASEDYNAYTFDIRMMDKAERIICQHQGHTSAITCLDYAPTGREFVTGSFDKTIRIFVTEEGRSRDLYHGKRMHKVTSVMWSSDNKFVYSGSADHNVRIWKSRASEKLGIMSHREKLALDYSNELKTKFQHMPEIKRIARHRHLPRAIIAASKEHYRIRKSHATKEANTRLHSKDGVDRTEGKLVKPVFGLQDEAQQDPEREEKDIKKLEKFAAKVMKKKKMAQEKRHSEEKMKDRTDSKFGRKKFNKKKGGAKRLA</sequence>
<keyword evidence="4" id="KW-0677">Repeat</keyword>
<evidence type="ECO:0000259" key="9">
    <source>
        <dbReference type="Pfam" id="PF04158"/>
    </source>
</evidence>
<dbReference type="PROSITE" id="PS50294">
    <property type="entry name" value="WD_REPEATS_REGION"/>
    <property type="match status" value="2"/>
</dbReference>